<reference evidence="1 2" key="1">
    <citation type="submission" date="2024-10" db="EMBL/GenBank/DDBJ databases">
        <title>Isolation, draft genome sequencing and identification of Phyllobacterium sp. NSA23, isolated from leaf soil.</title>
        <authorList>
            <person name="Akita H."/>
        </authorList>
    </citation>
    <scope>NUCLEOTIDE SEQUENCE [LARGE SCALE GENOMIC DNA]</scope>
    <source>
        <strain evidence="1 2">NSA23</strain>
    </source>
</reference>
<protein>
    <recommendedName>
        <fullName evidence="3">Histidine kinase</fullName>
    </recommendedName>
</protein>
<gene>
    <name evidence="1" type="ORF">PPNSA23_21370</name>
</gene>
<dbReference type="EMBL" id="BAAFZP010000001">
    <property type="protein sequence ID" value="GAB1582194.1"/>
    <property type="molecule type" value="Genomic_DNA"/>
</dbReference>
<evidence type="ECO:0008006" key="3">
    <source>
        <dbReference type="Google" id="ProtNLM"/>
    </source>
</evidence>
<dbReference type="Proteomes" id="UP001628091">
    <property type="component" value="Unassembled WGS sequence"/>
</dbReference>
<name>A0ABQ0GZU1_9HYPH</name>
<sequence>MLIFLLALSMMIAMTVSAVVLLVEENAGRQRVAEPVFDINSVRRLPHR</sequence>
<organism evidence="1 2">
    <name type="scientific">Phyllobacterium phragmitis</name>
    <dbReference type="NCBI Taxonomy" id="2670329"/>
    <lineage>
        <taxon>Bacteria</taxon>
        <taxon>Pseudomonadati</taxon>
        <taxon>Pseudomonadota</taxon>
        <taxon>Alphaproteobacteria</taxon>
        <taxon>Hyphomicrobiales</taxon>
        <taxon>Phyllobacteriaceae</taxon>
        <taxon>Phyllobacterium</taxon>
    </lineage>
</organism>
<keyword evidence="2" id="KW-1185">Reference proteome</keyword>
<comment type="caution">
    <text evidence="1">The sequence shown here is derived from an EMBL/GenBank/DDBJ whole genome shotgun (WGS) entry which is preliminary data.</text>
</comment>
<dbReference type="RefSeq" id="WP_407864884.1">
    <property type="nucleotide sequence ID" value="NZ_BAAFZP010000001.1"/>
</dbReference>
<evidence type="ECO:0000313" key="2">
    <source>
        <dbReference type="Proteomes" id="UP001628091"/>
    </source>
</evidence>
<evidence type="ECO:0000313" key="1">
    <source>
        <dbReference type="EMBL" id="GAB1582194.1"/>
    </source>
</evidence>
<proteinExistence type="predicted"/>
<accession>A0ABQ0GZU1</accession>